<dbReference type="Proteomes" id="UP000765802">
    <property type="component" value="Unassembled WGS sequence"/>
</dbReference>
<evidence type="ECO:0000313" key="2">
    <source>
        <dbReference type="Proteomes" id="UP000765802"/>
    </source>
</evidence>
<gene>
    <name evidence="1" type="ORF">BC349_18355</name>
</gene>
<dbReference type="EMBL" id="MBUA01000030">
    <property type="protein sequence ID" value="MBC6493023.1"/>
    <property type="molecule type" value="Genomic_DNA"/>
</dbReference>
<proteinExistence type="predicted"/>
<comment type="caution">
    <text evidence="1">The sequence shown here is derived from an EMBL/GenBank/DDBJ whole genome shotgun (WGS) entry which is preliminary data.</text>
</comment>
<protein>
    <recommendedName>
        <fullName evidence="3">ASCH domain-containing protein</fullName>
    </recommendedName>
</protein>
<name>A0ABR7MDC3_9BACT</name>
<dbReference type="RefSeq" id="WP_187258340.1">
    <property type="nucleotide sequence ID" value="NZ_JBHULF010000005.1"/>
</dbReference>
<reference evidence="1 2" key="1">
    <citation type="submission" date="2016-07" db="EMBL/GenBank/DDBJ databases">
        <title>Genome analysis of Flavihumibacter stibioxidans YS-17.</title>
        <authorList>
            <person name="Shi K."/>
            <person name="Han Y."/>
            <person name="Wang G."/>
        </authorList>
    </citation>
    <scope>NUCLEOTIDE SEQUENCE [LARGE SCALE GENOMIC DNA]</scope>
    <source>
        <strain evidence="1 2">YS-17</strain>
    </source>
</reference>
<evidence type="ECO:0000313" key="1">
    <source>
        <dbReference type="EMBL" id="MBC6493023.1"/>
    </source>
</evidence>
<accession>A0ABR7MDC3</accession>
<sequence>MKTLQLIIKEKFLAEIVSGTKLIETRDIRPKNASRYIVDIELPDGEKDIAPKQYDAIQFYAGYNVNRKKALVEVLGAEILIVADENGQDIELEEDGEIYLAAIVEYRLGKVLEHNY</sequence>
<evidence type="ECO:0008006" key="3">
    <source>
        <dbReference type="Google" id="ProtNLM"/>
    </source>
</evidence>
<organism evidence="1 2">
    <name type="scientific">Flavihumibacter stibioxidans</name>
    <dbReference type="NCBI Taxonomy" id="1834163"/>
    <lineage>
        <taxon>Bacteria</taxon>
        <taxon>Pseudomonadati</taxon>
        <taxon>Bacteroidota</taxon>
        <taxon>Chitinophagia</taxon>
        <taxon>Chitinophagales</taxon>
        <taxon>Chitinophagaceae</taxon>
        <taxon>Flavihumibacter</taxon>
    </lineage>
</organism>
<keyword evidence="2" id="KW-1185">Reference proteome</keyword>